<reference evidence="2 3" key="1">
    <citation type="journal article" date="2018" name="Front. Plant Sci.">
        <title>Red Clover (Trifolium pratense) and Zigzag Clover (T. medium) - A Picture of Genomic Similarities and Differences.</title>
        <authorList>
            <person name="Dluhosova J."/>
            <person name="Istvanek J."/>
            <person name="Nedelnik J."/>
            <person name="Repkova J."/>
        </authorList>
    </citation>
    <scope>NUCLEOTIDE SEQUENCE [LARGE SCALE GENOMIC DNA]</scope>
    <source>
        <strain evidence="3">cv. 10/8</strain>
        <tissue evidence="2">Leaf</tissue>
    </source>
</reference>
<organism evidence="2 3">
    <name type="scientific">Trifolium medium</name>
    <dbReference type="NCBI Taxonomy" id="97028"/>
    <lineage>
        <taxon>Eukaryota</taxon>
        <taxon>Viridiplantae</taxon>
        <taxon>Streptophyta</taxon>
        <taxon>Embryophyta</taxon>
        <taxon>Tracheophyta</taxon>
        <taxon>Spermatophyta</taxon>
        <taxon>Magnoliopsida</taxon>
        <taxon>eudicotyledons</taxon>
        <taxon>Gunneridae</taxon>
        <taxon>Pentapetalae</taxon>
        <taxon>rosids</taxon>
        <taxon>fabids</taxon>
        <taxon>Fabales</taxon>
        <taxon>Fabaceae</taxon>
        <taxon>Papilionoideae</taxon>
        <taxon>50 kb inversion clade</taxon>
        <taxon>NPAAA clade</taxon>
        <taxon>Hologalegina</taxon>
        <taxon>IRL clade</taxon>
        <taxon>Trifolieae</taxon>
        <taxon>Trifolium</taxon>
    </lineage>
</organism>
<accession>A0A392T899</accession>
<feature type="region of interest" description="Disordered" evidence="1">
    <location>
        <begin position="1"/>
        <end position="29"/>
    </location>
</feature>
<evidence type="ECO:0000313" key="3">
    <source>
        <dbReference type="Proteomes" id="UP000265520"/>
    </source>
</evidence>
<dbReference type="AlphaFoldDB" id="A0A392T899"/>
<proteinExistence type="predicted"/>
<keyword evidence="3" id="KW-1185">Reference proteome</keyword>
<feature type="non-terminal residue" evidence="2">
    <location>
        <position position="1"/>
    </location>
</feature>
<evidence type="ECO:0000256" key="1">
    <source>
        <dbReference type="SAM" id="MobiDB-lite"/>
    </source>
</evidence>
<evidence type="ECO:0000313" key="2">
    <source>
        <dbReference type="EMBL" id="MCI56535.1"/>
    </source>
</evidence>
<dbReference type="EMBL" id="LXQA010513754">
    <property type="protein sequence ID" value="MCI56535.1"/>
    <property type="molecule type" value="Genomic_DNA"/>
</dbReference>
<comment type="caution">
    <text evidence="2">The sequence shown here is derived from an EMBL/GenBank/DDBJ whole genome shotgun (WGS) entry which is preliminary data.</text>
</comment>
<protein>
    <submittedName>
        <fullName evidence="2">Uncharacterized protein</fullName>
    </submittedName>
</protein>
<sequence>FSKGTRTTPKIPATKVTGEGSIGTAGSNETDVCGHGGVATPLESIAPPRAKNYIATVVGRRWL</sequence>
<name>A0A392T899_9FABA</name>
<dbReference type="Proteomes" id="UP000265520">
    <property type="component" value="Unassembled WGS sequence"/>
</dbReference>